<evidence type="ECO:0000259" key="1">
    <source>
        <dbReference type="Pfam" id="PF23622"/>
    </source>
</evidence>
<proteinExistence type="predicted"/>
<dbReference type="PANTHER" id="PTHR34145:SF28">
    <property type="entry name" value="F-BOX DOMAIN-CONTAINING PROTEIN"/>
    <property type="match status" value="1"/>
</dbReference>
<feature type="domain" description="At1g61320/AtMIF1 LRR" evidence="1">
    <location>
        <begin position="4"/>
        <end position="81"/>
    </location>
</feature>
<accession>A0AAV9F5A1</accession>
<sequence length="90" mass="10495">MIPSFLQACPFLQELELHMRTYEDSEEPEEIVTFPSYSPQNLKTVLISGFTGHWNPTRFVYYMLNKATALESVRLDPAQKILLECQMGYF</sequence>
<organism evidence="2 3">
    <name type="scientific">Acorus calamus</name>
    <name type="common">Sweet flag</name>
    <dbReference type="NCBI Taxonomy" id="4465"/>
    <lineage>
        <taxon>Eukaryota</taxon>
        <taxon>Viridiplantae</taxon>
        <taxon>Streptophyta</taxon>
        <taxon>Embryophyta</taxon>
        <taxon>Tracheophyta</taxon>
        <taxon>Spermatophyta</taxon>
        <taxon>Magnoliopsida</taxon>
        <taxon>Liliopsida</taxon>
        <taxon>Acoraceae</taxon>
        <taxon>Acorus</taxon>
    </lineage>
</organism>
<dbReference type="InterPro" id="IPR055357">
    <property type="entry name" value="LRR_At1g61320_AtMIF1"/>
</dbReference>
<name>A0AAV9F5A1_ACOCL</name>
<dbReference type="EMBL" id="JAUJYO010000003">
    <property type="protein sequence ID" value="KAK1320163.1"/>
    <property type="molecule type" value="Genomic_DNA"/>
</dbReference>
<protein>
    <recommendedName>
        <fullName evidence="1">At1g61320/AtMIF1 LRR domain-containing protein</fullName>
    </recommendedName>
</protein>
<reference evidence="2" key="1">
    <citation type="journal article" date="2023" name="Nat. Commun.">
        <title>Diploid and tetraploid genomes of Acorus and the evolution of monocots.</title>
        <authorList>
            <person name="Ma L."/>
            <person name="Liu K.W."/>
            <person name="Li Z."/>
            <person name="Hsiao Y.Y."/>
            <person name="Qi Y."/>
            <person name="Fu T."/>
            <person name="Tang G.D."/>
            <person name="Zhang D."/>
            <person name="Sun W.H."/>
            <person name="Liu D.K."/>
            <person name="Li Y."/>
            <person name="Chen G.Z."/>
            <person name="Liu X.D."/>
            <person name="Liao X.Y."/>
            <person name="Jiang Y.T."/>
            <person name="Yu X."/>
            <person name="Hao Y."/>
            <person name="Huang J."/>
            <person name="Zhao X.W."/>
            <person name="Ke S."/>
            <person name="Chen Y.Y."/>
            <person name="Wu W.L."/>
            <person name="Hsu J.L."/>
            <person name="Lin Y.F."/>
            <person name="Huang M.D."/>
            <person name="Li C.Y."/>
            <person name="Huang L."/>
            <person name="Wang Z.W."/>
            <person name="Zhao X."/>
            <person name="Zhong W.Y."/>
            <person name="Peng D.H."/>
            <person name="Ahmad S."/>
            <person name="Lan S."/>
            <person name="Zhang J.S."/>
            <person name="Tsai W.C."/>
            <person name="Van de Peer Y."/>
            <person name="Liu Z.J."/>
        </authorList>
    </citation>
    <scope>NUCLEOTIDE SEQUENCE</scope>
    <source>
        <strain evidence="2">CP</strain>
    </source>
</reference>
<dbReference type="Pfam" id="PF23622">
    <property type="entry name" value="LRR_At1g61320_AtMIF1"/>
    <property type="match status" value="1"/>
</dbReference>
<evidence type="ECO:0000313" key="2">
    <source>
        <dbReference type="EMBL" id="KAK1320163.1"/>
    </source>
</evidence>
<gene>
    <name evidence="2" type="ORF">QJS10_CPA03g00785</name>
</gene>
<reference evidence="2" key="2">
    <citation type="submission" date="2023-06" db="EMBL/GenBank/DDBJ databases">
        <authorList>
            <person name="Ma L."/>
            <person name="Liu K.-W."/>
            <person name="Li Z."/>
            <person name="Hsiao Y.-Y."/>
            <person name="Qi Y."/>
            <person name="Fu T."/>
            <person name="Tang G."/>
            <person name="Zhang D."/>
            <person name="Sun W.-H."/>
            <person name="Liu D.-K."/>
            <person name="Li Y."/>
            <person name="Chen G.-Z."/>
            <person name="Liu X.-D."/>
            <person name="Liao X.-Y."/>
            <person name="Jiang Y.-T."/>
            <person name="Yu X."/>
            <person name="Hao Y."/>
            <person name="Huang J."/>
            <person name="Zhao X.-W."/>
            <person name="Ke S."/>
            <person name="Chen Y.-Y."/>
            <person name="Wu W.-L."/>
            <person name="Hsu J.-L."/>
            <person name="Lin Y.-F."/>
            <person name="Huang M.-D."/>
            <person name="Li C.-Y."/>
            <person name="Huang L."/>
            <person name="Wang Z.-W."/>
            <person name="Zhao X."/>
            <person name="Zhong W.-Y."/>
            <person name="Peng D.-H."/>
            <person name="Ahmad S."/>
            <person name="Lan S."/>
            <person name="Zhang J.-S."/>
            <person name="Tsai W.-C."/>
            <person name="Van De Peer Y."/>
            <person name="Liu Z.-J."/>
        </authorList>
    </citation>
    <scope>NUCLEOTIDE SEQUENCE</scope>
    <source>
        <strain evidence="2">CP</strain>
        <tissue evidence="2">Leaves</tissue>
    </source>
</reference>
<dbReference type="Proteomes" id="UP001180020">
    <property type="component" value="Unassembled WGS sequence"/>
</dbReference>
<evidence type="ECO:0000313" key="3">
    <source>
        <dbReference type="Proteomes" id="UP001180020"/>
    </source>
</evidence>
<dbReference type="InterPro" id="IPR053772">
    <property type="entry name" value="At1g61320/At1g61330-like"/>
</dbReference>
<dbReference type="PANTHER" id="PTHR34145">
    <property type="entry name" value="OS02G0105600 PROTEIN"/>
    <property type="match status" value="1"/>
</dbReference>
<comment type="caution">
    <text evidence="2">The sequence shown here is derived from an EMBL/GenBank/DDBJ whole genome shotgun (WGS) entry which is preliminary data.</text>
</comment>
<dbReference type="AlphaFoldDB" id="A0AAV9F5A1"/>
<keyword evidence="3" id="KW-1185">Reference proteome</keyword>